<feature type="domain" description="Acyltransferase 3" evidence="3">
    <location>
        <begin position="9"/>
        <end position="351"/>
    </location>
</feature>
<evidence type="ECO:0000313" key="4">
    <source>
        <dbReference type="EMBL" id="MBA2896100.1"/>
    </source>
</evidence>
<feature type="transmembrane region" description="Helical" evidence="2">
    <location>
        <begin position="50"/>
        <end position="72"/>
    </location>
</feature>
<dbReference type="InterPro" id="IPR050879">
    <property type="entry name" value="Acyltransferase_3"/>
</dbReference>
<feature type="transmembrane region" description="Helical" evidence="2">
    <location>
        <begin position="333"/>
        <end position="354"/>
    </location>
</feature>
<gene>
    <name evidence="4" type="ORF">HNR30_007491</name>
</gene>
<dbReference type="GO" id="GO:0009103">
    <property type="term" value="P:lipopolysaccharide biosynthetic process"/>
    <property type="evidence" value="ECO:0007669"/>
    <property type="project" value="TreeGrafter"/>
</dbReference>
<comment type="caution">
    <text evidence="4">The sequence shown here is derived from an EMBL/GenBank/DDBJ whole genome shotgun (WGS) entry which is preliminary data.</text>
</comment>
<reference evidence="4 5" key="1">
    <citation type="submission" date="2020-07" db="EMBL/GenBank/DDBJ databases">
        <title>Genomic Encyclopedia of Type Strains, Phase IV (KMG-IV): sequencing the most valuable type-strain genomes for metagenomic binning, comparative biology and taxonomic classification.</title>
        <authorList>
            <person name="Goeker M."/>
        </authorList>
    </citation>
    <scope>NUCLEOTIDE SEQUENCE [LARGE SCALE GENOMIC DNA]</scope>
    <source>
        <strain evidence="4 5">DSM 45533</strain>
    </source>
</reference>
<protein>
    <submittedName>
        <fullName evidence="4">Peptidoglycan/LPS O-acetylase OafA/YrhL</fullName>
    </submittedName>
</protein>
<feature type="transmembrane region" description="Helical" evidence="2">
    <location>
        <begin position="234"/>
        <end position="252"/>
    </location>
</feature>
<keyword evidence="2" id="KW-1133">Transmembrane helix</keyword>
<feature type="transmembrane region" description="Helical" evidence="2">
    <location>
        <begin position="146"/>
        <end position="162"/>
    </location>
</feature>
<proteinExistence type="predicted"/>
<dbReference type="InterPro" id="IPR002656">
    <property type="entry name" value="Acyl_transf_3_dom"/>
</dbReference>
<dbReference type="PANTHER" id="PTHR23028">
    <property type="entry name" value="ACETYLTRANSFERASE"/>
    <property type="match status" value="1"/>
</dbReference>
<dbReference type="Proteomes" id="UP000530928">
    <property type="component" value="Unassembled WGS sequence"/>
</dbReference>
<dbReference type="GO" id="GO:0016020">
    <property type="term" value="C:membrane"/>
    <property type="evidence" value="ECO:0007669"/>
    <property type="project" value="TreeGrafter"/>
</dbReference>
<feature type="transmembrane region" description="Helical" evidence="2">
    <location>
        <begin position="272"/>
        <end position="293"/>
    </location>
</feature>
<accession>A0A7W0CRU3</accession>
<dbReference type="Pfam" id="PF01757">
    <property type="entry name" value="Acyl_transf_3"/>
    <property type="match status" value="1"/>
</dbReference>
<feature type="region of interest" description="Disordered" evidence="1">
    <location>
        <begin position="365"/>
        <end position="396"/>
    </location>
</feature>
<evidence type="ECO:0000256" key="1">
    <source>
        <dbReference type="SAM" id="MobiDB-lite"/>
    </source>
</evidence>
<dbReference type="GO" id="GO:0016747">
    <property type="term" value="F:acyltransferase activity, transferring groups other than amino-acyl groups"/>
    <property type="evidence" value="ECO:0007669"/>
    <property type="project" value="InterPro"/>
</dbReference>
<name>A0A7W0CRU3_9ACTN</name>
<feature type="transmembrane region" description="Helical" evidence="2">
    <location>
        <begin position="84"/>
        <end position="102"/>
    </location>
</feature>
<keyword evidence="2" id="KW-0812">Transmembrane</keyword>
<dbReference type="AlphaFoldDB" id="A0A7W0CRU3"/>
<feature type="transmembrane region" description="Helical" evidence="2">
    <location>
        <begin position="300"/>
        <end position="321"/>
    </location>
</feature>
<evidence type="ECO:0000259" key="3">
    <source>
        <dbReference type="Pfam" id="PF01757"/>
    </source>
</evidence>
<keyword evidence="5" id="KW-1185">Reference proteome</keyword>
<feature type="transmembrane region" description="Helical" evidence="2">
    <location>
        <begin position="12"/>
        <end position="30"/>
    </location>
</feature>
<feature type="compositionally biased region" description="Basic residues" evidence="1">
    <location>
        <begin position="365"/>
        <end position="377"/>
    </location>
</feature>
<evidence type="ECO:0000313" key="5">
    <source>
        <dbReference type="Proteomes" id="UP000530928"/>
    </source>
</evidence>
<feature type="transmembrane region" description="Helical" evidence="2">
    <location>
        <begin position="174"/>
        <end position="193"/>
    </location>
</feature>
<organism evidence="4 5">
    <name type="scientific">Nonomuraea soli</name>
    <dbReference type="NCBI Taxonomy" id="1032476"/>
    <lineage>
        <taxon>Bacteria</taxon>
        <taxon>Bacillati</taxon>
        <taxon>Actinomycetota</taxon>
        <taxon>Actinomycetes</taxon>
        <taxon>Streptosporangiales</taxon>
        <taxon>Streptosporangiaceae</taxon>
        <taxon>Nonomuraea</taxon>
    </lineage>
</organism>
<keyword evidence="2" id="KW-0472">Membrane</keyword>
<sequence>MTDQPRLRELDALRFLAAFAVMAFHYLSAFKSIWVTEPNHIFAPVAPVTTLGILGVELFFLISGFVILMSAWGRTLGGFAVSRFARLYPAYWFTVLAIWALYSFTDVQGFRPKFELSDYLWNLTMFQSAAKVGHASGVFWSLWAELRFYILMAIFVIIGITLKRCYAFMGLWSLGALAAEFTTKTWLVDLFGITPERWLVKTNEWLTLIFMPRQMPYFIAGMSFFLLWRYGHSFLSWFFVALSFYPAVWVALERVGSRVKSKGYEDFPASDIGVVIAITLIYLLIAAVTLGWLKWMTWKGLTILGALTYPLYLVHQTLAAIVIPPLKDSMNPWLLAALTMVIAIAVSYLVYALIDKPGQRLLRKLMPRDKTRGRRRKPSSEPIPEMSPRTHQASVP</sequence>
<dbReference type="EMBL" id="JACDUR010000008">
    <property type="protein sequence ID" value="MBA2896100.1"/>
    <property type="molecule type" value="Genomic_DNA"/>
</dbReference>
<dbReference type="RefSeq" id="WP_312894917.1">
    <property type="nucleotide sequence ID" value="NZ_BAABAM010000007.1"/>
</dbReference>
<evidence type="ECO:0000256" key="2">
    <source>
        <dbReference type="SAM" id="Phobius"/>
    </source>
</evidence>
<dbReference type="PANTHER" id="PTHR23028:SF53">
    <property type="entry name" value="ACYL_TRANSF_3 DOMAIN-CONTAINING PROTEIN"/>
    <property type="match status" value="1"/>
</dbReference>
<feature type="transmembrane region" description="Helical" evidence="2">
    <location>
        <begin position="205"/>
        <end position="227"/>
    </location>
</feature>